<evidence type="ECO:0000313" key="2">
    <source>
        <dbReference type="Proteomes" id="UP000054107"/>
    </source>
</evidence>
<gene>
    <name evidence="1" type="primary">PARPA_10872.1 scaffold 41979</name>
</gene>
<evidence type="ECO:0000313" key="1">
    <source>
        <dbReference type="EMBL" id="CEP16600.1"/>
    </source>
</evidence>
<reference evidence="1 2" key="1">
    <citation type="submission" date="2014-09" db="EMBL/GenBank/DDBJ databases">
        <authorList>
            <person name="Ellenberger Sabrina"/>
        </authorList>
    </citation>
    <scope>NUCLEOTIDE SEQUENCE [LARGE SCALE GENOMIC DNA]</scope>
    <source>
        <strain evidence="1 2">CBS 412.66</strain>
    </source>
</reference>
<dbReference type="InterPro" id="IPR032675">
    <property type="entry name" value="LRR_dom_sf"/>
</dbReference>
<proteinExistence type="predicted"/>
<keyword evidence="2" id="KW-1185">Reference proteome</keyword>
<protein>
    <submittedName>
        <fullName evidence="1">Uncharacterized protein</fullName>
    </submittedName>
</protein>
<dbReference type="AlphaFoldDB" id="A0A0B7NM19"/>
<sequence length="645" mass="74914">MSHSRNKLPTEILLRIFELVYHTYDFSFSRVRTLRQGRLVCKDWNKAAQKYYYKDITMDKSVDKLLDTLRNNISVRSHVRKVSFDESFLTVENLYGKLEQLFGFCPGIRELYTEDGRVNEMLLPYLLQEGIQLKNLEMFCMEGALGYDYLTHLIAPFVALKFCKTLKDLDLRMDTFVDNVAQHRQKLLIDQLSSFVSLTHLSILNLKSLAANQIEKILNDCSSTLSSLVIHSFEISPWDKSLDEIKPMKHLKNLRIVETDNFALPTLEYFAHKFTGLEKLIIQSFKYPNENEEDWWNCFIPVCQRLKIFNIETRFSRTAVQQQIEKCAHLAVKSAEGIVNKKLSFSFKSSSERIYSNIVMTKNSSTLAVKLEFYHVKDLIYWMKEYAPNTVEFTGIELMNKHYEKFVVSETDAHMTELMPICLRIYFEIFCKARSLSTFMKSLKTFGRRQQSTSFAFDKIILCGKWNELDEGLVENYNIARLSFKHSVLFEDVLPIISSKMIKLDKLTIDTCSILTNEPYNLKIFLPATRLGSLALIFAPFINATDDRTFLTSNGAPDLDNFLENEALVSAVSPTGCYTLKIETERRSCVIRRQGNKSVAYKRNVRVHGTKNNFLIWIKCLELTEFMVAGDKSRFRSPHKFESFE</sequence>
<dbReference type="Gene3D" id="1.20.1280.50">
    <property type="match status" value="1"/>
</dbReference>
<dbReference type="EMBL" id="LN733219">
    <property type="protein sequence ID" value="CEP16600.1"/>
    <property type="molecule type" value="Genomic_DNA"/>
</dbReference>
<dbReference type="SUPFAM" id="SSF52047">
    <property type="entry name" value="RNI-like"/>
    <property type="match status" value="1"/>
</dbReference>
<dbReference type="Proteomes" id="UP000054107">
    <property type="component" value="Unassembled WGS sequence"/>
</dbReference>
<name>A0A0B7NM19_9FUNG</name>
<organism evidence="1 2">
    <name type="scientific">Parasitella parasitica</name>
    <dbReference type="NCBI Taxonomy" id="35722"/>
    <lineage>
        <taxon>Eukaryota</taxon>
        <taxon>Fungi</taxon>
        <taxon>Fungi incertae sedis</taxon>
        <taxon>Mucoromycota</taxon>
        <taxon>Mucoromycotina</taxon>
        <taxon>Mucoromycetes</taxon>
        <taxon>Mucorales</taxon>
        <taxon>Mucorineae</taxon>
        <taxon>Mucoraceae</taxon>
        <taxon>Parasitella</taxon>
    </lineage>
</organism>
<dbReference type="OrthoDB" id="2221423at2759"/>
<accession>A0A0B7NM19</accession>
<dbReference type="Gene3D" id="3.80.10.10">
    <property type="entry name" value="Ribonuclease Inhibitor"/>
    <property type="match status" value="1"/>
</dbReference>